<accession>A0A0B2V910</accession>
<name>A0A0B2V910_TOXCA</name>
<keyword evidence="3" id="KW-1185">Reference proteome</keyword>
<dbReference type="Proteomes" id="UP000031036">
    <property type="component" value="Unassembled WGS sequence"/>
</dbReference>
<organism evidence="2 3">
    <name type="scientific">Toxocara canis</name>
    <name type="common">Canine roundworm</name>
    <dbReference type="NCBI Taxonomy" id="6265"/>
    <lineage>
        <taxon>Eukaryota</taxon>
        <taxon>Metazoa</taxon>
        <taxon>Ecdysozoa</taxon>
        <taxon>Nematoda</taxon>
        <taxon>Chromadorea</taxon>
        <taxon>Rhabditida</taxon>
        <taxon>Spirurina</taxon>
        <taxon>Ascaridomorpha</taxon>
        <taxon>Ascaridoidea</taxon>
        <taxon>Toxocaridae</taxon>
        <taxon>Toxocara</taxon>
    </lineage>
</organism>
<gene>
    <name evidence="2" type="ORF">Tcan_18610</name>
</gene>
<dbReference type="OMA" id="RIYHDNE"/>
<dbReference type="OrthoDB" id="5827570at2759"/>
<dbReference type="EMBL" id="JPKZ01002277">
    <property type="protein sequence ID" value="KHN77465.1"/>
    <property type="molecule type" value="Genomic_DNA"/>
</dbReference>
<feature type="compositionally biased region" description="Basic and acidic residues" evidence="1">
    <location>
        <begin position="117"/>
        <end position="127"/>
    </location>
</feature>
<evidence type="ECO:0000313" key="2">
    <source>
        <dbReference type="EMBL" id="KHN77465.1"/>
    </source>
</evidence>
<proteinExistence type="predicted"/>
<sequence>MGCGRSRYFHDNEKGVPDGELPIVSLTQQPIEVVRDLDTDNDQRGRVAVDNIFRPTREVYGQKAEDLKAQTIDWAEYGIVFTNRPRPQDFPAFAKEKILMDMMQQQHHHQQQQQQQTKEENTAKENELQSPPQST</sequence>
<dbReference type="AlphaFoldDB" id="A0A0B2V910"/>
<protein>
    <submittedName>
        <fullName evidence="2">Uncharacterized protein</fullName>
    </submittedName>
</protein>
<evidence type="ECO:0000256" key="1">
    <source>
        <dbReference type="SAM" id="MobiDB-lite"/>
    </source>
</evidence>
<reference evidence="2 3" key="1">
    <citation type="submission" date="2014-11" db="EMBL/GenBank/DDBJ databases">
        <title>Genetic blueprint of the zoonotic pathogen Toxocara canis.</title>
        <authorList>
            <person name="Zhu X.-Q."/>
            <person name="Korhonen P.K."/>
            <person name="Cai H."/>
            <person name="Young N.D."/>
            <person name="Nejsum P."/>
            <person name="von Samson-Himmelstjerna G."/>
            <person name="Boag P.R."/>
            <person name="Tan P."/>
            <person name="Li Q."/>
            <person name="Min J."/>
            <person name="Yang Y."/>
            <person name="Wang X."/>
            <person name="Fang X."/>
            <person name="Hall R.S."/>
            <person name="Hofmann A."/>
            <person name="Sternberg P.W."/>
            <person name="Jex A.R."/>
            <person name="Gasser R.B."/>
        </authorList>
    </citation>
    <scope>NUCLEOTIDE SEQUENCE [LARGE SCALE GENOMIC DNA]</scope>
    <source>
        <strain evidence="2">PN_DK_2014</strain>
    </source>
</reference>
<evidence type="ECO:0000313" key="3">
    <source>
        <dbReference type="Proteomes" id="UP000031036"/>
    </source>
</evidence>
<comment type="caution">
    <text evidence="2">The sequence shown here is derived from an EMBL/GenBank/DDBJ whole genome shotgun (WGS) entry which is preliminary data.</text>
</comment>
<feature type="region of interest" description="Disordered" evidence="1">
    <location>
        <begin position="100"/>
        <end position="135"/>
    </location>
</feature>